<dbReference type="InterPro" id="IPR036179">
    <property type="entry name" value="Ig-like_dom_sf"/>
</dbReference>
<dbReference type="FunFam" id="2.60.40.10:FF:000425">
    <property type="entry name" value="Myosin light chain kinase"/>
    <property type="match status" value="1"/>
</dbReference>
<dbReference type="InterPro" id="IPR007110">
    <property type="entry name" value="Ig-like_dom"/>
</dbReference>
<keyword evidence="3" id="KW-1015">Disulfide bond</keyword>
<dbReference type="InterPro" id="IPR003599">
    <property type="entry name" value="Ig_sub"/>
</dbReference>
<dbReference type="InterPro" id="IPR013098">
    <property type="entry name" value="Ig_I-set"/>
</dbReference>
<dbReference type="AlphaFoldDB" id="C3Z0D6"/>
<dbReference type="SMART" id="SM00409">
    <property type="entry name" value="IG"/>
    <property type="match status" value="3"/>
</dbReference>
<feature type="domain" description="Ig-like" evidence="5">
    <location>
        <begin position="108"/>
        <end position="197"/>
    </location>
</feature>
<dbReference type="InterPro" id="IPR013783">
    <property type="entry name" value="Ig-like_fold"/>
</dbReference>
<dbReference type="InterPro" id="IPR003598">
    <property type="entry name" value="Ig_sub2"/>
</dbReference>
<comment type="subcellular location">
    <subcellularLocation>
        <location evidence="1">Cytoplasm</location>
    </subcellularLocation>
</comment>
<evidence type="ECO:0000256" key="1">
    <source>
        <dbReference type="ARBA" id="ARBA00004496"/>
    </source>
</evidence>
<keyword evidence="2" id="KW-0963">Cytoplasm</keyword>
<sequence length="287" mass="31803">APFFFEKPKAMSVEEGQDAEFICKIMASPTPEITWTQGNRVLKSGGRLKITTETSGQLYTTCLVIKKIAPKDSGNLLLVASNECGEARAMLSLEVEKVEAKPEEKPEPAAFVKVPKNCETLEGETAMFDCKVLGEPRPSLKWFKDDQELEEERYIVDYNSSGVCEFSIRDTVPTDAGWYTCTVSNPHGGQSMRAKLILHLKPKTEPAAFIKVPKNCNTLEGETAEFDCKVVGEPRPSLIWSKDDQELEGERYVVDYNGSGVCVLYINDTVPSDAGWYTCTVSNPHGE</sequence>
<dbReference type="PANTHER" id="PTHR47633:SF11">
    <property type="entry name" value="IG-LIKE DOMAIN-CONTAINING PROTEIN"/>
    <property type="match status" value="1"/>
</dbReference>
<evidence type="ECO:0000313" key="6">
    <source>
        <dbReference type="EMBL" id="EEN53984.1"/>
    </source>
</evidence>
<dbReference type="SMART" id="SM00408">
    <property type="entry name" value="IGc2"/>
    <property type="match status" value="3"/>
</dbReference>
<dbReference type="eggNOG" id="KOG0613">
    <property type="taxonomic scope" value="Eukaryota"/>
</dbReference>
<dbReference type="InParanoid" id="C3Z0D6"/>
<gene>
    <name evidence="6" type="ORF">BRAFLDRAFT_158108</name>
</gene>
<evidence type="ECO:0000259" key="5">
    <source>
        <dbReference type="PROSITE" id="PS50835"/>
    </source>
</evidence>
<evidence type="ECO:0000256" key="4">
    <source>
        <dbReference type="ARBA" id="ARBA00023319"/>
    </source>
</evidence>
<proteinExistence type="predicted"/>
<feature type="non-terminal residue" evidence="6">
    <location>
        <position position="1"/>
    </location>
</feature>
<feature type="domain" description="Ig-like" evidence="5">
    <location>
        <begin position="202"/>
        <end position="287"/>
    </location>
</feature>
<dbReference type="EMBL" id="GG666568">
    <property type="protein sequence ID" value="EEN53984.1"/>
    <property type="molecule type" value="Genomic_DNA"/>
</dbReference>
<organism>
    <name type="scientific">Branchiostoma floridae</name>
    <name type="common">Florida lancelet</name>
    <name type="synonym">Amphioxus</name>
    <dbReference type="NCBI Taxonomy" id="7739"/>
    <lineage>
        <taxon>Eukaryota</taxon>
        <taxon>Metazoa</taxon>
        <taxon>Chordata</taxon>
        <taxon>Cephalochordata</taxon>
        <taxon>Leptocardii</taxon>
        <taxon>Amphioxiformes</taxon>
        <taxon>Branchiostomatidae</taxon>
        <taxon>Branchiostoma</taxon>
    </lineage>
</organism>
<evidence type="ECO:0000256" key="3">
    <source>
        <dbReference type="ARBA" id="ARBA00023157"/>
    </source>
</evidence>
<feature type="non-terminal residue" evidence="6">
    <location>
        <position position="287"/>
    </location>
</feature>
<dbReference type="GO" id="GO:0005737">
    <property type="term" value="C:cytoplasm"/>
    <property type="evidence" value="ECO:0007669"/>
    <property type="project" value="UniProtKB-SubCell"/>
</dbReference>
<dbReference type="PROSITE" id="PS50835">
    <property type="entry name" value="IG_LIKE"/>
    <property type="match status" value="3"/>
</dbReference>
<dbReference type="FunFam" id="2.60.40.10:FF:000032">
    <property type="entry name" value="palladin isoform X1"/>
    <property type="match status" value="2"/>
</dbReference>
<dbReference type="STRING" id="7739.C3Z0D6"/>
<dbReference type="PANTHER" id="PTHR47633">
    <property type="entry name" value="IMMUNOGLOBULIN"/>
    <property type="match status" value="1"/>
</dbReference>
<name>C3Z0D6_BRAFL</name>
<evidence type="ECO:0000256" key="2">
    <source>
        <dbReference type="ARBA" id="ARBA00022490"/>
    </source>
</evidence>
<protein>
    <recommendedName>
        <fullName evidence="5">Ig-like domain-containing protein</fullName>
    </recommendedName>
</protein>
<accession>C3Z0D6</accession>
<dbReference type="Gene3D" id="2.60.40.10">
    <property type="entry name" value="Immunoglobulins"/>
    <property type="match status" value="3"/>
</dbReference>
<keyword evidence="4" id="KW-0393">Immunoglobulin domain</keyword>
<dbReference type="Pfam" id="PF07679">
    <property type="entry name" value="I-set"/>
    <property type="match status" value="3"/>
</dbReference>
<dbReference type="SUPFAM" id="SSF48726">
    <property type="entry name" value="Immunoglobulin"/>
    <property type="match status" value="3"/>
</dbReference>
<feature type="domain" description="Ig-like" evidence="5">
    <location>
        <begin position="2"/>
        <end position="96"/>
    </location>
</feature>
<reference evidence="6" key="1">
    <citation type="journal article" date="2008" name="Nature">
        <title>The amphioxus genome and the evolution of the chordate karyotype.</title>
        <authorList>
            <consortium name="US DOE Joint Genome Institute (JGI-PGF)"/>
            <person name="Putnam N.H."/>
            <person name="Butts T."/>
            <person name="Ferrier D.E.K."/>
            <person name="Furlong R.F."/>
            <person name="Hellsten U."/>
            <person name="Kawashima T."/>
            <person name="Robinson-Rechavi M."/>
            <person name="Shoguchi E."/>
            <person name="Terry A."/>
            <person name="Yu J.-K."/>
            <person name="Benito-Gutierrez E.L."/>
            <person name="Dubchak I."/>
            <person name="Garcia-Fernandez J."/>
            <person name="Gibson-Brown J.J."/>
            <person name="Grigoriev I.V."/>
            <person name="Horton A.C."/>
            <person name="de Jong P.J."/>
            <person name="Jurka J."/>
            <person name="Kapitonov V.V."/>
            <person name="Kohara Y."/>
            <person name="Kuroki Y."/>
            <person name="Lindquist E."/>
            <person name="Lucas S."/>
            <person name="Osoegawa K."/>
            <person name="Pennacchio L.A."/>
            <person name="Salamov A.A."/>
            <person name="Satou Y."/>
            <person name="Sauka-Spengler T."/>
            <person name="Schmutz J."/>
            <person name="Shin-I T."/>
            <person name="Toyoda A."/>
            <person name="Bronner-Fraser M."/>
            <person name="Fujiyama A."/>
            <person name="Holland L.Z."/>
            <person name="Holland P.W.H."/>
            <person name="Satoh N."/>
            <person name="Rokhsar D.S."/>
        </authorList>
    </citation>
    <scope>NUCLEOTIDE SEQUENCE [LARGE SCALE GENOMIC DNA]</scope>
    <source>
        <strain evidence="6">S238N-H82</strain>
        <tissue evidence="6">Testes</tissue>
    </source>
</reference>